<dbReference type="EMBL" id="FJUX01000020">
    <property type="protein sequence ID" value="CZS94855.1"/>
    <property type="molecule type" value="Genomic_DNA"/>
</dbReference>
<dbReference type="Proteomes" id="UP000178912">
    <property type="component" value="Unassembled WGS sequence"/>
</dbReference>
<sequence length="61" mass="7311">MGWDRIEFRNHTSPQLWIYWLDYMDTSHGNLLGRVLAYKVLYKKIVLRKLSTEQGIIADEK</sequence>
<keyword evidence="2" id="KW-1185">Reference proteome</keyword>
<evidence type="ECO:0000313" key="2">
    <source>
        <dbReference type="Proteomes" id="UP000178912"/>
    </source>
</evidence>
<name>A0A1E1K9U1_9HELO</name>
<evidence type="ECO:0000313" key="1">
    <source>
        <dbReference type="EMBL" id="CZS94855.1"/>
    </source>
</evidence>
<reference evidence="2" key="1">
    <citation type="submission" date="2016-03" db="EMBL/GenBank/DDBJ databases">
        <authorList>
            <person name="Guldener U."/>
        </authorList>
    </citation>
    <scope>NUCLEOTIDE SEQUENCE [LARGE SCALE GENOMIC DNA]</scope>
    <source>
        <strain evidence="2">04CH-RAC-A.6.1</strain>
    </source>
</reference>
<gene>
    <name evidence="1" type="ORF">RAG0_04692</name>
</gene>
<accession>A0A1E1K9U1</accession>
<organism evidence="1 2">
    <name type="scientific">Rhynchosporium agropyri</name>
    <dbReference type="NCBI Taxonomy" id="914238"/>
    <lineage>
        <taxon>Eukaryota</taxon>
        <taxon>Fungi</taxon>
        <taxon>Dikarya</taxon>
        <taxon>Ascomycota</taxon>
        <taxon>Pezizomycotina</taxon>
        <taxon>Leotiomycetes</taxon>
        <taxon>Helotiales</taxon>
        <taxon>Ploettnerulaceae</taxon>
        <taxon>Rhynchosporium</taxon>
    </lineage>
</organism>
<protein>
    <submittedName>
        <fullName evidence="1">Uncharacterized protein</fullName>
    </submittedName>
</protein>
<proteinExistence type="predicted"/>
<dbReference type="AlphaFoldDB" id="A0A1E1K9U1"/>